<evidence type="ECO:0000313" key="1">
    <source>
        <dbReference type="EMBL" id="MBY0202324.1"/>
    </source>
</evidence>
<name>A0ABS7KDY5_9BACL</name>
<reference evidence="1 2" key="1">
    <citation type="submission" date="2020-08" db="EMBL/GenBank/DDBJ databases">
        <title>Fungal Genomes of the International Space Station.</title>
        <authorList>
            <person name="Seuylemezian A."/>
            <person name="Singh N.K."/>
            <person name="Wood J."/>
            <person name="Venkateswaran K."/>
        </authorList>
    </citation>
    <scope>NUCLEOTIDE SEQUENCE [LARGE SCALE GENOMIC DNA]</scope>
    <source>
        <strain evidence="1 2">S/N-304-OC-R4</strain>
    </source>
</reference>
<protein>
    <submittedName>
        <fullName evidence="1">Uncharacterized protein</fullName>
    </submittedName>
</protein>
<gene>
    <name evidence="1" type="ORF">H7T88_03625</name>
</gene>
<sequence length="114" mass="12995">MVMQHRKTRTRSRRLQIGVAVVALVVGILVLTNPDEKDFEAWLGSEYGIHVSYDVNDGRRFTELTSDGEKTLQFVNGHSRKLGILSTYRYLLKDEDGKELQVKGTGILNRFVNK</sequence>
<comment type="caution">
    <text evidence="1">The sequence shown here is derived from an EMBL/GenBank/DDBJ whole genome shotgun (WGS) entry which is preliminary data.</text>
</comment>
<dbReference type="Proteomes" id="UP000706031">
    <property type="component" value="Unassembled WGS sequence"/>
</dbReference>
<organism evidence="1 2">
    <name type="scientific">Paenibacillus cucumis</name>
    <name type="common">ex Kampfer et al. 2016</name>
    <dbReference type="NCBI Taxonomy" id="1776858"/>
    <lineage>
        <taxon>Bacteria</taxon>
        <taxon>Bacillati</taxon>
        <taxon>Bacillota</taxon>
        <taxon>Bacilli</taxon>
        <taxon>Bacillales</taxon>
        <taxon>Paenibacillaceae</taxon>
        <taxon>Paenibacillus</taxon>
    </lineage>
</organism>
<evidence type="ECO:0000313" key="2">
    <source>
        <dbReference type="Proteomes" id="UP000706031"/>
    </source>
</evidence>
<proteinExistence type="predicted"/>
<dbReference type="EMBL" id="JACLIC010000007">
    <property type="protein sequence ID" value="MBY0202324.1"/>
    <property type="molecule type" value="Genomic_DNA"/>
</dbReference>
<dbReference type="RefSeq" id="WP_221786947.1">
    <property type="nucleotide sequence ID" value="NZ_JACLIC010000007.1"/>
</dbReference>
<accession>A0ABS7KDY5</accession>
<keyword evidence="2" id="KW-1185">Reference proteome</keyword>